<evidence type="ECO:0000313" key="2">
    <source>
        <dbReference type="EMBL" id="KAJ8261119.1"/>
    </source>
</evidence>
<feature type="region of interest" description="Disordered" evidence="1">
    <location>
        <begin position="55"/>
        <end position="74"/>
    </location>
</feature>
<protein>
    <submittedName>
        <fullName evidence="2">Uncharacterized protein</fullName>
    </submittedName>
</protein>
<gene>
    <name evidence="2" type="ORF">COCON_G00168420</name>
</gene>
<accession>A0A9Q1D869</accession>
<feature type="compositionally biased region" description="Basic and acidic residues" evidence="1">
    <location>
        <begin position="61"/>
        <end position="74"/>
    </location>
</feature>
<evidence type="ECO:0000256" key="1">
    <source>
        <dbReference type="SAM" id="MobiDB-lite"/>
    </source>
</evidence>
<reference evidence="2" key="1">
    <citation type="journal article" date="2023" name="Science">
        <title>Genome structures resolve the early diversification of teleost fishes.</title>
        <authorList>
            <person name="Parey E."/>
            <person name="Louis A."/>
            <person name="Montfort J."/>
            <person name="Bouchez O."/>
            <person name="Roques C."/>
            <person name="Iampietro C."/>
            <person name="Lluch J."/>
            <person name="Castinel A."/>
            <person name="Donnadieu C."/>
            <person name="Desvignes T."/>
            <person name="Floi Bucao C."/>
            <person name="Jouanno E."/>
            <person name="Wen M."/>
            <person name="Mejri S."/>
            <person name="Dirks R."/>
            <person name="Jansen H."/>
            <person name="Henkel C."/>
            <person name="Chen W.J."/>
            <person name="Zahm M."/>
            <person name="Cabau C."/>
            <person name="Klopp C."/>
            <person name="Thompson A.W."/>
            <person name="Robinson-Rechavi M."/>
            <person name="Braasch I."/>
            <person name="Lecointre G."/>
            <person name="Bobe J."/>
            <person name="Postlethwait J.H."/>
            <person name="Berthelot C."/>
            <person name="Roest Crollius H."/>
            <person name="Guiguen Y."/>
        </authorList>
    </citation>
    <scope>NUCLEOTIDE SEQUENCE</scope>
    <source>
        <strain evidence="2">Concon-B</strain>
    </source>
</reference>
<dbReference type="AlphaFoldDB" id="A0A9Q1D869"/>
<name>A0A9Q1D869_CONCO</name>
<sequence>MERAFGRARIHPMQRELPGTEVGTWICALTGALPVVFNPNKRRVLFKRRNEYHEYHKRSRDKATRSEEIPAGRRTGETVKAAVFGLDLRRRSWRGRREQRAVTDCDAPLQDLCLEAAAPRGLSDQSELPAAEAGGGAQDVSANQVLHRAGGHRALPEWDEL</sequence>
<proteinExistence type="predicted"/>
<feature type="region of interest" description="Disordered" evidence="1">
    <location>
        <begin position="123"/>
        <end position="161"/>
    </location>
</feature>
<evidence type="ECO:0000313" key="3">
    <source>
        <dbReference type="Proteomes" id="UP001152803"/>
    </source>
</evidence>
<dbReference type="Proteomes" id="UP001152803">
    <property type="component" value="Unassembled WGS sequence"/>
</dbReference>
<organism evidence="2 3">
    <name type="scientific">Conger conger</name>
    <name type="common">Conger eel</name>
    <name type="synonym">Muraena conger</name>
    <dbReference type="NCBI Taxonomy" id="82655"/>
    <lineage>
        <taxon>Eukaryota</taxon>
        <taxon>Metazoa</taxon>
        <taxon>Chordata</taxon>
        <taxon>Craniata</taxon>
        <taxon>Vertebrata</taxon>
        <taxon>Euteleostomi</taxon>
        <taxon>Actinopterygii</taxon>
        <taxon>Neopterygii</taxon>
        <taxon>Teleostei</taxon>
        <taxon>Anguilliformes</taxon>
        <taxon>Congridae</taxon>
        <taxon>Conger</taxon>
    </lineage>
</organism>
<keyword evidence="3" id="KW-1185">Reference proteome</keyword>
<comment type="caution">
    <text evidence="2">The sequence shown here is derived from an EMBL/GenBank/DDBJ whole genome shotgun (WGS) entry which is preliminary data.</text>
</comment>
<dbReference type="EMBL" id="JAFJMO010000012">
    <property type="protein sequence ID" value="KAJ8261119.1"/>
    <property type="molecule type" value="Genomic_DNA"/>
</dbReference>